<evidence type="ECO:0000256" key="2">
    <source>
        <dbReference type="ARBA" id="ARBA00008098"/>
    </source>
</evidence>
<feature type="signal peptide" evidence="5">
    <location>
        <begin position="1"/>
        <end position="17"/>
    </location>
</feature>
<evidence type="ECO:0000256" key="4">
    <source>
        <dbReference type="ARBA" id="ARBA00022729"/>
    </source>
</evidence>
<protein>
    <submittedName>
        <fullName evidence="7">Uncharacterized protein LOC108567226</fullName>
    </submittedName>
</protein>
<comment type="subcellular location">
    <subcellularLocation>
        <location evidence="1">Secreted</location>
    </subcellularLocation>
</comment>
<accession>A0ABM1N8A1</accession>
<evidence type="ECO:0000256" key="1">
    <source>
        <dbReference type="ARBA" id="ARBA00004613"/>
    </source>
</evidence>
<dbReference type="PANTHER" id="PTHR11857">
    <property type="entry name" value="ODORANT BINDING PROTEIN-RELATED"/>
    <property type="match status" value="1"/>
</dbReference>
<sequence>MKLFIVLCMCIIAAIQANKLAEKQIETYKADCKTSSGVSGDVVDKTIKGEFSGDAKLKEYFFCLAKKLGFLNEAGDYQVTVINDKITDHHGQETARDIVAACTQKKSASGPETSFNMAKCFYEKSKQHIALA</sequence>
<dbReference type="Gene3D" id="1.10.238.20">
    <property type="entry name" value="Pheromone/general odorant binding protein domain"/>
    <property type="match status" value="1"/>
</dbReference>
<name>A0ABM1N8A1_NICVS</name>
<proteinExistence type="inferred from homology"/>
<dbReference type="GeneID" id="108567226"/>
<reference evidence="7" key="1">
    <citation type="submission" date="2025-08" db="UniProtKB">
        <authorList>
            <consortium name="RefSeq"/>
        </authorList>
    </citation>
    <scope>IDENTIFICATION</scope>
    <source>
        <tissue evidence="7">Whole Larva</tissue>
    </source>
</reference>
<gene>
    <name evidence="7" type="primary">LOC108567226</name>
</gene>
<evidence type="ECO:0000313" key="7">
    <source>
        <dbReference type="RefSeq" id="XP_017783051.1"/>
    </source>
</evidence>
<dbReference type="InterPro" id="IPR036728">
    <property type="entry name" value="PBP_GOBP_sf"/>
</dbReference>
<keyword evidence="3" id="KW-0964">Secreted</keyword>
<dbReference type="SUPFAM" id="SSF47565">
    <property type="entry name" value="Insect pheromone/odorant-binding proteins"/>
    <property type="match status" value="1"/>
</dbReference>
<keyword evidence="4 5" id="KW-0732">Signal</keyword>
<feature type="chain" id="PRO_5045665192" evidence="5">
    <location>
        <begin position="18"/>
        <end position="132"/>
    </location>
</feature>
<dbReference type="PANTHER" id="PTHR11857:SF43">
    <property type="entry name" value="GEO07291P1-RELATED"/>
    <property type="match status" value="1"/>
</dbReference>
<comment type="similarity">
    <text evidence="2">Belongs to the PBP/GOBP family.</text>
</comment>
<evidence type="ECO:0000313" key="6">
    <source>
        <dbReference type="Proteomes" id="UP000695000"/>
    </source>
</evidence>
<dbReference type="SMART" id="SM00708">
    <property type="entry name" value="PhBP"/>
    <property type="match status" value="1"/>
</dbReference>
<dbReference type="RefSeq" id="XP_017783051.1">
    <property type="nucleotide sequence ID" value="XM_017927562.1"/>
</dbReference>
<dbReference type="Pfam" id="PF01395">
    <property type="entry name" value="PBP_GOBP"/>
    <property type="match status" value="1"/>
</dbReference>
<dbReference type="InterPro" id="IPR006170">
    <property type="entry name" value="PBP/GOBP"/>
</dbReference>
<organism evidence="6 7">
    <name type="scientific">Nicrophorus vespilloides</name>
    <name type="common">Boreal carrion beetle</name>
    <dbReference type="NCBI Taxonomy" id="110193"/>
    <lineage>
        <taxon>Eukaryota</taxon>
        <taxon>Metazoa</taxon>
        <taxon>Ecdysozoa</taxon>
        <taxon>Arthropoda</taxon>
        <taxon>Hexapoda</taxon>
        <taxon>Insecta</taxon>
        <taxon>Pterygota</taxon>
        <taxon>Neoptera</taxon>
        <taxon>Endopterygota</taxon>
        <taxon>Coleoptera</taxon>
        <taxon>Polyphaga</taxon>
        <taxon>Staphyliniformia</taxon>
        <taxon>Silphidae</taxon>
        <taxon>Nicrophorinae</taxon>
        <taxon>Nicrophorus</taxon>
    </lineage>
</organism>
<dbReference type="Proteomes" id="UP000695000">
    <property type="component" value="Unplaced"/>
</dbReference>
<dbReference type="CDD" id="cd23992">
    <property type="entry name" value="PBP_GOBP"/>
    <property type="match status" value="1"/>
</dbReference>
<evidence type="ECO:0000256" key="3">
    <source>
        <dbReference type="ARBA" id="ARBA00022525"/>
    </source>
</evidence>
<evidence type="ECO:0000256" key="5">
    <source>
        <dbReference type="SAM" id="SignalP"/>
    </source>
</evidence>
<keyword evidence="6" id="KW-1185">Reference proteome</keyword>